<keyword evidence="1" id="KW-0238">DNA-binding</keyword>
<dbReference type="Gene3D" id="1.25.40.10">
    <property type="entry name" value="Tetratricopeptide repeat domain"/>
    <property type="match status" value="1"/>
</dbReference>
<dbReference type="Proteomes" id="UP000270185">
    <property type="component" value="Chromosome"/>
</dbReference>
<dbReference type="SUPFAM" id="SSF48452">
    <property type="entry name" value="TPR-like"/>
    <property type="match status" value="1"/>
</dbReference>
<organism evidence="3 4">
    <name type="scientific">Kaistella carnis</name>
    <dbReference type="NCBI Taxonomy" id="1241979"/>
    <lineage>
        <taxon>Bacteria</taxon>
        <taxon>Pseudomonadati</taxon>
        <taxon>Bacteroidota</taxon>
        <taxon>Flavobacteriia</taxon>
        <taxon>Flavobacteriales</taxon>
        <taxon>Weeksellaceae</taxon>
        <taxon>Chryseobacterium group</taxon>
        <taxon>Kaistella</taxon>
    </lineage>
</organism>
<dbReference type="Gene3D" id="1.10.10.60">
    <property type="entry name" value="Homeodomain-like"/>
    <property type="match status" value="1"/>
</dbReference>
<dbReference type="Pfam" id="PF12833">
    <property type="entry name" value="HTH_18"/>
    <property type="match status" value="1"/>
</dbReference>
<evidence type="ECO:0000313" key="4">
    <source>
        <dbReference type="Proteomes" id="UP000270185"/>
    </source>
</evidence>
<dbReference type="GO" id="GO:0043565">
    <property type="term" value="F:sequence-specific DNA binding"/>
    <property type="evidence" value="ECO:0007669"/>
    <property type="project" value="InterPro"/>
</dbReference>
<keyword evidence="4" id="KW-1185">Reference proteome</keyword>
<feature type="domain" description="HTH araC/xylS-type" evidence="2">
    <location>
        <begin position="158"/>
        <end position="249"/>
    </location>
</feature>
<dbReference type="InterPro" id="IPR018060">
    <property type="entry name" value="HTH_AraC"/>
</dbReference>
<dbReference type="SMART" id="SM00342">
    <property type="entry name" value="HTH_ARAC"/>
    <property type="match status" value="1"/>
</dbReference>
<dbReference type="RefSeq" id="WP_125025756.1">
    <property type="nucleotide sequence ID" value="NZ_CP034159.1"/>
</dbReference>
<dbReference type="GO" id="GO:0003700">
    <property type="term" value="F:DNA-binding transcription factor activity"/>
    <property type="evidence" value="ECO:0007669"/>
    <property type="project" value="InterPro"/>
</dbReference>
<protein>
    <submittedName>
        <fullName evidence="3">AraC family transcriptional regulator</fullName>
    </submittedName>
</protein>
<evidence type="ECO:0000259" key="2">
    <source>
        <dbReference type="PROSITE" id="PS01124"/>
    </source>
</evidence>
<dbReference type="OrthoDB" id="5295174at2"/>
<proteinExistence type="predicted"/>
<reference evidence="4" key="1">
    <citation type="submission" date="2018-11" db="EMBL/GenBank/DDBJ databases">
        <title>Proposal to divide the Flavobacteriaceae and reorganize its genera based on Amino Acid Identity values calculated from whole genome sequences.</title>
        <authorList>
            <person name="Nicholson A.C."/>
            <person name="Gulvik C.A."/>
            <person name="Whitney A.M."/>
            <person name="Humrighouse B.W."/>
            <person name="Bell M."/>
            <person name="Holmes B."/>
            <person name="Steigerwalt A.G."/>
            <person name="Villarma A."/>
            <person name="Sheth M."/>
            <person name="Batra D."/>
            <person name="Pryor J."/>
            <person name="Bernardet J.-F."/>
            <person name="Hugo C."/>
            <person name="Kampfer P."/>
            <person name="Newman J.D."/>
            <person name="McQuiston J.R."/>
        </authorList>
    </citation>
    <scope>NUCLEOTIDE SEQUENCE [LARGE SCALE GENOMIC DNA]</scope>
    <source>
        <strain evidence="4">G0081</strain>
    </source>
</reference>
<evidence type="ECO:0000256" key="1">
    <source>
        <dbReference type="ARBA" id="ARBA00023125"/>
    </source>
</evidence>
<name>A0A3G8XL86_9FLAO</name>
<accession>A0A3G8XL86</accession>
<sequence>MGRNIFLFCMLIGAVCTAQESVLQYMQLQKSYADFPENDARALPAVQKSIRLGKKNQNFRHLVYAYEDAAYYSKDRRQKLLYSDSIIQAAKKTGDTAMISKAYLAKGIVFYFNYRNYDQALDQYLEAAAFADETGEDYLIFKIKYNIGVVKSYLGFINPDLTIINLAAALQVTKNNLSYVINEHLNMNFTTYLNTLRIRYITEKLNSDREFLKLKTPELARKCGIKSRQHFSRLFYEHNKIRPSDFIELRIKQLKSIN</sequence>
<dbReference type="KEGG" id="ccas:EIB73_13480"/>
<dbReference type="AlphaFoldDB" id="A0A3G8XL86"/>
<dbReference type="PANTHER" id="PTHR43280:SF29">
    <property type="entry name" value="ARAC-FAMILY TRANSCRIPTIONAL REGULATOR"/>
    <property type="match status" value="1"/>
</dbReference>
<evidence type="ECO:0000313" key="3">
    <source>
        <dbReference type="EMBL" id="AZI34120.1"/>
    </source>
</evidence>
<dbReference type="EMBL" id="CP034159">
    <property type="protein sequence ID" value="AZI34120.1"/>
    <property type="molecule type" value="Genomic_DNA"/>
</dbReference>
<dbReference type="InterPro" id="IPR011990">
    <property type="entry name" value="TPR-like_helical_dom_sf"/>
</dbReference>
<dbReference type="PANTHER" id="PTHR43280">
    <property type="entry name" value="ARAC-FAMILY TRANSCRIPTIONAL REGULATOR"/>
    <property type="match status" value="1"/>
</dbReference>
<dbReference type="PROSITE" id="PS01124">
    <property type="entry name" value="HTH_ARAC_FAMILY_2"/>
    <property type="match status" value="1"/>
</dbReference>
<gene>
    <name evidence="3" type="ORF">EIB73_13480</name>
</gene>